<feature type="transmembrane region" description="Helical" evidence="6">
    <location>
        <begin position="82"/>
        <end position="100"/>
    </location>
</feature>
<keyword evidence="4 6" id="KW-1133">Transmembrane helix</keyword>
<feature type="transmembrane region" description="Helical" evidence="6">
    <location>
        <begin position="211"/>
        <end position="231"/>
    </location>
</feature>
<feature type="transmembrane region" description="Helical" evidence="6">
    <location>
        <begin position="12"/>
        <end position="29"/>
    </location>
</feature>
<feature type="transmembrane region" description="Helical" evidence="6">
    <location>
        <begin position="308"/>
        <end position="330"/>
    </location>
</feature>
<keyword evidence="3 6" id="KW-0812">Transmembrane</keyword>
<evidence type="ECO:0000256" key="4">
    <source>
        <dbReference type="ARBA" id="ARBA00022989"/>
    </source>
</evidence>
<dbReference type="Gene3D" id="1.20.1250.20">
    <property type="entry name" value="MFS general substrate transporter like domains"/>
    <property type="match status" value="2"/>
</dbReference>
<protein>
    <submittedName>
        <fullName evidence="8">Major Facilitator Superfamily protein</fullName>
    </submittedName>
</protein>
<dbReference type="InterPro" id="IPR011701">
    <property type="entry name" value="MFS"/>
</dbReference>
<dbReference type="PROSITE" id="PS50850">
    <property type="entry name" value="MFS"/>
    <property type="match status" value="1"/>
</dbReference>
<evidence type="ECO:0000313" key="8">
    <source>
        <dbReference type="EMBL" id="SHN60080.1"/>
    </source>
</evidence>
<name>A0A1M7SNP0_9FIRM</name>
<comment type="subcellular location">
    <subcellularLocation>
        <location evidence="1">Cell membrane</location>
        <topology evidence="1">Multi-pass membrane protein</topology>
    </subcellularLocation>
</comment>
<organism evidence="8 9">
    <name type="scientific">Desulfitobacterium chlororespirans DSM 11544</name>
    <dbReference type="NCBI Taxonomy" id="1121395"/>
    <lineage>
        <taxon>Bacteria</taxon>
        <taxon>Bacillati</taxon>
        <taxon>Bacillota</taxon>
        <taxon>Clostridia</taxon>
        <taxon>Eubacteriales</taxon>
        <taxon>Desulfitobacteriaceae</taxon>
        <taxon>Desulfitobacterium</taxon>
    </lineage>
</organism>
<accession>A0A1M7SNP0</accession>
<reference evidence="9" key="1">
    <citation type="submission" date="2016-12" db="EMBL/GenBank/DDBJ databases">
        <authorList>
            <person name="Varghese N."/>
            <person name="Submissions S."/>
        </authorList>
    </citation>
    <scope>NUCLEOTIDE SEQUENCE [LARGE SCALE GENOMIC DNA]</scope>
    <source>
        <strain evidence="9">DSM 11544</strain>
    </source>
</reference>
<gene>
    <name evidence="8" type="ORF">SAMN02745215_01128</name>
</gene>
<keyword evidence="9" id="KW-1185">Reference proteome</keyword>
<dbReference type="EMBL" id="FRDN01000004">
    <property type="protein sequence ID" value="SHN60080.1"/>
    <property type="molecule type" value="Genomic_DNA"/>
</dbReference>
<sequence>MNPYQAVNPGKKIMTVIGVYIAMIAAIMMSSGGSTMLPAAAKEIGGESIFSLAQTLLGVCSVALMPLYGYLGARFPAEKRTLIWVSYLITAVIVFSRGLVNSMWAIVIPSFLIGCYSPAIYVLGFSIIRDMYDMKQAGVYLGAVGTMQAIGMLIGPTLTGIIIQTASWRVVNFIIGPLFLLGALLVLAGAKITKEEGKSIARTGTFDLPGAIATVLFLTGLILALSITNYAPFGSPANSLLFAVAAFGLVWLIVIIRKKGTEAFIPAPVLKDQNTLCLTLNNFFCNLSTMALYFFLPAYVINVMKLPPTYAGLVITIYSIPGLFLGPIYGRMIGKAGNARNVSIFAQVIRIGVSLAFIFVLTPSTPIFVVLGLMFLAGFYGASGGVIPAAAPQIQIRPEIRQLGNSMVQLGQNLGGSISIAIYTLVITMAGMVSGIKIACGLAAAFAVIALLVSFPLKKLDLAEEGK</sequence>
<evidence type="ECO:0000256" key="1">
    <source>
        <dbReference type="ARBA" id="ARBA00004651"/>
    </source>
</evidence>
<evidence type="ECO:0000256" key="2">
    <source>
        <dbReference type="ARBA" id="ARBA00022448"/>
    </source>
</evidence>
<dbReference type="GO" id="GO:0022857">
    <property type="term" value="F:transmembrane transporter activity"/>
    <property type="evidence" value="ECO:0007669"/>
    <property type="project" value="InterPro"/>
</dbReference>
<dbReference type="RefSeq" id="WP_072771660.1">
    <property type="nucleotide sequence ID" value="NZ_FRDN01000004.1"/>
</dbReference>
<dbReference type="AlphaFoldDB" id="A0A1M7SNP0"/>
<feature type="domain" description="Major facilitator superfamily (MFS) profile" evidence="7">
    <location>
        <begin position="11"/>
        <end position="462"/>
    </location>
</feature>
<dbReference type="Pfam" id="PF07690">
    <property type="entry name" value="MFS_1"/>
    <property type="match status" value="2"/>
</dbReference>
<keyword evidence="5 6" id="KW-0472">Membrane</keyword>
<feature type="transmembrane region" description="Helical" evidence="6">
    <location>
        <begin position="276"/>
        <end position="296"/>
    </location>
</feature>
<feature type="transmembrane region" description="Helical" evidence="6">
    <location>
        <begin position="410"/>
        <end position="430"/>
    </location>
</feature>
<dbReference type="STRING" id="1121395.SAMN02745215_01128"/>
<evidence type="ECO:0000256" key="6">
    <source>
        <dbReference type="SAM" id="Phobius"/>
    </source>
</evidence>
<proteinExistence type="predicted"/>
<dbReference type="SUPFAM" id="SSF103473">
    <property type="entry name" value="MFS general substrate transporter"/>
    <property type="match status" value="1"/>
</dbReference>
<evidence type="ECO:0000259" key="7">
    <source>
        <dbReference type="PROSITE" id="PS50850"/>
    </source>
</evidence>
<keyword evidence="2" id="KW-0813">Transport</keyword>
<feature type="transmembrane region" description="Helical" evidence="6">
    <location>
        <begin position="170"/>
        <end position="190"/>
    </location>
</feature>
<dbReference type="Proteomes" id="UP000184010">
    <property type="component" value="Unassembled WGS sequence"/>
</dbReference>
<evidence type="ECO:0000313" key="9">
    <source>
        <dbReference type="Proteomes" id="UP000184010"/>
    </source>
</evidence>
<feature type="transmembrane region" description="Helical" evidence="6">
    <location>
        <begin position="237"/>
        <end position="256"/>
    </location>
</feature>
<feature type="transmembrane region" description="Helical" evidence="6">
    <location>
        <begin position="436"/>
        <end position="457"/>
    </location>
</feature>
<dbReference type="InterPro" id="IPR020846">
    <property type="entry name" value="MFS_dom"/>
</dbReference>
<evidence type="ECO:0000256" key="3">
    <source>
        <dbReference type="ARBA" id="ARBA00022692"/>
    </source>
</evidence>
<feature type="transmembrane region" description="Helical" evidence="6">
    <location>
        <begin position="140"/>
        <end position="164"/>
    </location>
</feature>
<evidence type="ECO:0000256" key="5">
    <source>
        <dbReference type="ARBA" id="ARBA00023136"/>
    </source>
</evidence>
<feature type="transmembrane region" description="Helical" evidence="6">
    <location>
        <begin position="49"/>
        <end position="70"/>
    </location>
</feature>
<dbReference type="PANTHER" id="PTHR23501:SF191">
    <property type="entry name" value="VACUOLAR BASIC AMINO ACID TRANSPORTER 4"/>
    <property type="match status" value="1"/>
</dbReference>
<dbReference type="GO" id="GO:0005886">
    <property type="term" value="C:plasma membrane"/>
    <property type="evidence" value="ECO:0007669"/>
    <property type="project" value="UniProtKB-SubCell"/>
</dbReference>
<feature type="transmembrane region" description="Helical" evidence="6">
    <location>
        <begin position="106"/>
        <end position="128"/>
    </location>
</feature>
<dbReference type="InterPro" id="IPR036259">
    <property type="entry name" value="MFS_trans_sf"/>
</dbReference>
<dbReference type="PANTHER" id="PTHR23501">
    <property type="entry name" value="MAJOR FACILITATOR SUPERFAMILY"/>
    <property type="match status" value="1"/>
</dbReference>